<sequence>MDWEHFITALAEELAKLPAGALVVISEPGEGKQSRYVQFAQSSGELVGYVVYNGFLDERVRATPRGEEAIMDAGWNPPRGPHDNWWQSLGWPATSKQYRDLARAIVIALRDGYGIDDISHWRYQAWNERSGEPIELRGLGLRPR</sequence>
<comment type="caution">
    <text evidence="2">The sequence shown here is derived from an EMBL/GenBank/DDBJ whole genome shotgun (WGS) entry which is preliminary data.</text>
</comment>
<protein>
    <recommendedName>
        <fullName evidence="1">TY-Chap N-terminal domain-containing protein</fullName>
    </recommendedName>
</protein>
<dbReference type="EMBL" id="BSRZ01000006">
    <property type="protein sequence ID" value="GLW64797.1"/>
    <property type="molecule type" value="Genomic_DNA"/>
</dbReference>
<dbReference type="AlphaFoldDB" id="A0A9W6PY12"/>
<dbReference type="Proteomes" id="UP001165124">
    <property type="component" value="Unassembled WGS sequence"/>
</dbReference>
<reference evidence="2" key="1">
    <citation type="submission" date="2023-02" db="EMBL/GenBank/DDBJ databases">
        <title>Actinomadura rubrobrunea NBRC 14622.</title>
        <authorList>
            <person name="Ichikawa N."/>
            <person name="Sato H."/>
            <person name="Tonouchi N."/>
        </authorList>
    </citation>
    <scope>NUCLEOTIDE SEQUENCE</scope>
    <source>
        <strain evidence="2">NBRC 14622</strain>
    </source>
</reference>
<dbReference type="RefSeq" id="WP_067907163.1">
    <property type="nucleotide sequence ID" value="NZ_BSRZ01000006.1"/>
</dbReference>
<dbReference type="InterPro" id="IPR054344">
    <property type="entry name" value="TY-Chap_N"/>
</dbReference>
<gene>
    <name evidence="2" type="ORF">Arub01_30410</name>
</gene>
<proteinExistence type="predicted"/>
<dbReference type="Gene3D" id="3.20.20.80">
    <property type="entry name" value="Glycosidases"/>
    <property type="match status" value="1"/>
</dbReference>
<accession>A0A9W6PY12</accession>
<evidence type="ECO:0000313" key="3">
    <source>
        <dbReference type="Proteomes" id="UP001165124"/>
    </source>
</evidence>
<keyword evidence="3" id="KW-1185">Reference proteome</keyword>
<name>A0A9W6PY12_9ACTN</name>
<evidence type="ECO:0000313" key="2">
    <source>
        <dbReference type="EMBL" id="GLW64797.1"/>
    </source>
</evidence>
<evidence type="ECO:0000259" key="1">
    <source>
        <dbReference type="Pfam" id="PF22552"/>
    </source>
</evidence>
<dbReference type="Pfam" id="PF22552">
    <property type="entry name" value="TY-Chap3"/>
    <property type="match status" value="1"/>
</dbReference>
<feature type="domain" description="TY-Chap N-terminal" evidence="1">
    <location>
        <begin position="1"/>
        <end position="118"/>
    </location>
</feature>
<organism evidence="2 3">
    <name type="scientific">Actinomadura rubrobrunea</name>
    <dbReference type="NCBI Taxonomy" id="115335"/>
    <lineage>
        <taxon>Bacteria</taxon>
        <taxon>Bacillati</taxon>
        <taxon>Actinomycetota</taxon>
        <taxon>Actinomycetes</taxon>
        <taxon>Streptosporangiales</taxon>
        <taxon>Thermomonosporaceae</taxon>
        <taxon>Actinomadura</taxon>
    </lineage>
</organism>